<evidence type="ECO:0000259" key="7">
    <source>
        <dbReference type="PROSITE" id="PS50235"/>
    </source>
</evidence>
<dbReference type="GO" id="GO:0004843">
    <property type="term" value="F:cysteine-type deubiquitinase activity"/>
    <property type="evidence" value="ECO:0007669"/>
    <property type="project" value="UniProtKB-EC"/>
</dbReference>
<proteinExistence type="predicted"/>
<dbReference type="InterPro" id="IPR018200">
    <property type="entry name" value="USP_CS"/>
</dbReference>
<dbReference type="GO" id="GO:0061136">
    <property type="term" value="P:regulation of proteasomal protein catabolic process"/>
    <property type="evidence" value="ECO:0007669"/>
    <property type="project" value="TreeGrafter"/>
</dbReference>
<dbReference type="InterPro" id="IPR044635">
    <property type="entry name" value="UBP14-like"/>
</dbReference>
<evidence type="ECO:0000256" key="2">
    <source>
        <dbReference type="ARBA" id="ARBA00012759"/>
    </source>
</evidence>
<protein>
    <recommendedName>
        <fullName evidence="2">ubiquitinyl hydrolase 1</fullName>
        <ecNumber evidence="2">3.4.19.12</ecNumber>
    </recommendedName>
</protein>
<dbReference type="AlphaFoldDB" id="A0A7S1TCX2"/>
<dbReference type="PROSITE" id="PS00973">
    <property type="entry name" value="USP_2"/>
    <property type="match status" value="1"/>
</dbReference>
<dbReference type="Gene3D" id="3.90.70.10">
    <property type="entry name" value="Cysteine proteinases"/>
    <property type="match status" value="1"/>
</dbReference>
<dbReference type="PROSITE" id="PS50235">
    <property type="entry name" value="USP_3"/>
    <property type="match status" value="1"/>
</dbReference>
<accession>A0A7S1TCX2</accession>
<keyword evidence="3" id="KW-0645">Protease</keyword>
<gene>
    <name evidence="8" type="ORF">CCAE0312_LOCUS4989</name>
</gene>
<dbReference type="GO" id="GO:0016579">
    <property type="term" value="P:protein deubiquitination"/>
    <property type="evidence" value="ECO:0007669"/>
    <property type="project" value="InterPro"/>
</dbReference>
<dbReference type="GO" id="GO:0043161">
    <property type="term" value="P:proteasome-mediated ubiquitin-dependent protein catabolic process"/>
    <property type="evidence" value="ECO:0007669"/>
    <property type="project" value="InterPro"/>
</dbReference>
<evidence type="ECO:0000313" key="8">
    <source>
        <dbReference type="EMBL" id="CAD9232904.1"/>
    </source>
</evidence>
<evidence type="ECO:0000256" key="5">
    <source>
        <dbReference type="ARBA" id="ARBA00022801"/>
    </source>
</evidence>
<name>A0A7S1TCX2_9RHOD</name>
<organism evidence="8">
    <name type="scientific">Compsopogon caeruleus</name>
    <dbReference type="NCBI Taxonomy" id="31354"/>
    <lineage>
        <taxon>Eukaryota</taxon>
        <taxon>Rhodophyta</taxon>
        <taxon>Compsopogonophyceae</taxon>
        <taxon>Compsopogonales</taxon>
        <taxon>Compsopogonaceae</taxon>
        <taxon>Compsopogon</taxon>
    </lineage>
</organism>
<dbReference type="PANTHER" id="PTHR43982">
    <property type="entry name" value="UBIQUITIN CARBOXYL-TERMINAL HYDROLASE"/>
    <property type="match status" value="1"/>
</dbReference>
<keyword evidence="5" id="KW-0378">Hydrolase</keyword>
<dbReference type="EC" id="3.4.19.12" evidence="2"/>
<dbReference type="InterPro" id="IPR038765">
    <property type="entry name" value="Papain-like_cys_pep_sf"/>
</dbReference>
<dbReference type="EMBL" id="HBGH01009068">
    <property type="protein sequence ID" value="CAD9232904.1"/>
    <property type="molecule type" value="Transcribed_RNA"/>
</dbReference>
<dbReference type="PANTHER" id="PTHR43982:SF6">
    <property type="entry name" value="UBIQUITIN CARBOXYL-TERMINAL HYDROLASE 2-RELATED"/>
    <property type="match status" value="1"/>
</dbReference>
<sequence>MIEKGFDTEKSSEPFLRHMFTWNFMETLEFSQNDVRAIIETHERETTSIILDATCPQGSELYRAMDEYVRSHIDYPSGEDATTKAVKEIWFTKLPSVLTVYLQRVQFVRQSGEAVKVHGRFEFPFFLHMDRFLAKNRVAASRARSEVVNLRQRLATCSSELLKIYDFVDREKILLEKSPSETDWIDSAYARVLRRLEVASPPQGFDRNAMEQASHLLREMQKAEASEVLALQAAIDELLAREAEAYNEIDGKESYFLFGVFVHDGEPAGGHYIAFIKNLGDDQWTKFSDLNALTLSTEEVSRASFGGTSKASAYSLLYLRNDEIQNRVTDVGDEARSLLPTRIVRDVEAKNKRFTEDLEDAWEKPDQHESIAP</sequence>
<comment type="catalytic activity">
    <reaction evidence="1">
        <text>Thiol-dependent hydrolysis of ester, thioester, amide, peptide and isopeptide bonds formed by the C-terminal Gly of ubiquitin (a 76-residue protein attached to proteins as an intracellular targeting signal).</text>
        <dbReference type="EC" id="3.4.19.12"/>
    </reaction>
</comment>
<feature type="domain" description="USP" evidence="7">
    <location>
        <begin position="1"/>
        <end position="321"/>
    </location>
</feature>
<dbReference type="GO" id="GO:0070628">
    <property type="term" value="F:proteasome binding"/>
    <property type="evidence" value="ECO:0007669"/>
    <property type="project" value="TreeGrafter"/>
</dbReference>
<keyword evidence="4" id="KW-0833">Ubl conjugation pathway</keyword>
<dbReference type="InterPro" id="IPR001394">
    <property type="entry name" value="Peptidase_C19_UCH"/>
</dbReference>
<dbReference type="Pfam" id="PF00443">
    <property type="entry name" value="UCH"/>
    <property type="match status" value="1"/>
</dbReference>
<dbReference type="InterPro" id="IPR028889">
    <property type="entry name" value="USP"/>
</dbReference>
<evidence type="ECO:0000256" key="3">
    <source>
        <dbReference type="ARBA" id="ARBA00022670"/>
    </source>
</evidence>
<dbReference type="SUPFAM" id="SSF54001">
    <property type="entry name" value="Cysteine proteinases"/>
    <property type="match status" value="1"/>
</dbReference>
<evidence type="ECO:0000256" key="4">
    <source>
        <dbReference type="ARBA" id="ARBA00022786"/>
    </source>
</evidence>
<keyword evidence="6" id="KW-0788">Thiol protease</keyword>
<evidence type="ECO:0000256" key="6">
    <source>
        <dbReference type="ARBA" id="ARBA00022807"/>
    </source>
</evidence>
<reference evidence="8" key="1">
    <citation type="submission" date="2021-01" db="EMBL/GenBank/DDBJ databases">
        <authorList>
            <person name="Corre E."/>
            <person name="Pelletier E."/>
            <person name="Niang G."/>
            <person name="Scheremetjew M."/>
            <person name="Finn R."/>
            <person name="Kale V."/>
            <person name="Holt S."/>
            <person name="Cochrane G."/>
            <person name="Meng A."/>
            <person name="Brown T."/>
            <person name="Cohen L."/>
        </authorList>
    </citation>
    <scope>NUCLEOTIDE SEQUENCE</scope>
    <source>
        <strain evidence="8">SAG 36.94</strain>
    </source>
</reference>
<evidence type="ECO:0000256" key="1">
    <source>
        <dbReference type="ARBA" id="ARBA00000707"/>
    </source>
</evidence>